<proteinExistence type="predicted"/>
<feature type="non-terminal residue" evidence="2">
    <location>
        <position position="87"/>
    </location>
</feature>
<dbReference type="HOGENOM" id="CLU_2488784_0_0_6"/>
<dbReference type="Proteomes" id="UP000004471">
    <property type="component" value="Unassembled WGS sequence"/>
</dbReference>
<evidence type="ECO:0000259" key="1">
    <source>
        <dbReference type="Pfam" id="PF01011"/>
    </source>
</evidence>
<dbReference type="InterPro" id="IPR011047">
    <property type="entry name" value="Quinoprotein_ADH-like_sf"/>
</dbReference>
<dbReference type="InterPro" id="IPR002372">
    <property type="entry name" value="PQQ_rpt_dom"/>
</dbReference>
<reference evidence="2 3" key="1">
    <citation type="journal article" date="2011" name="PLoS Pathog.">
        <title>Dynamic evolution of pathogenicity revealed by sequencing and comparative genomics of 19 Pseudomonas syringae isolates.</title>
        <authorList>
            <person name="Baltrus D.A."/>
            <person name="Nishimura M.T."/>
            <person name="Romanchuk A."/>
            <person name="Chang J.H."/>
            <person name="Mukhtar M.S."/>
            <person name="Cherkis K."/>
            <person name="Roach J."/>
            <person name="Grant S.R."/>
            <person name="Jones C.D."/>
            <person name="Dangl J.L."/>
        </authorList>
    </citation>
    <scope>NUCLEOTIDE SEQUENCE [LARGE SCALE GENOMIC DNA]</scope>
    <source>
        <strain evidence="3">M301072PT</strain>
    </source>
</reference>
<dbReference type="AlphaFoldDB" id="F3FWK0"/>
<dbReference type="EMBL" id="AEAH01002687">
    <property type="protein sequence ID" value="EGH34592.1"/>
    <property type="molecule type" value="Genomic_DNA"/>
</dbReference>
<dbReference type="Gene3D" id="2.140.10.10">
    <property type="entry name" value="Quinoprotein alcohol dehydrogenase-like superfamily"/>
    <property type="match status" value="1"/>
</dbReference>
<sequence length="87" mass="9720">KDLVIIGGHVTDNVSMDEPSGVIRAYDVHTGRLVWNWDSGNPEETAPIAEGKIYTRNSPNMWSMFSVDEKLGLIYLPMGNQTPDQWG</sequence>
<organism evidence="2 3">
    <name type="scientific">Pseudomonas syringae pv. japonica str. M301072</name>
    <dbReference type="NCBI Taxonomy" id="629262"/>
    <lineage>
        <taxon>Bacteria</taxon>
        <taxon>Pseudomonadati</taxon>
        <taxon>Pseudomonadota</taxon>
        <taxon>Gammaproteobacteria</taxon>
        <taxon>Pseudomonadales</taxon>
        <taxon>Pseudomonadaceae</taxon>
        <taxon>Pseudomonas</taxon>
        <taxon>Pseudomonas syringae</taxon>
    </lineage>
</organism>
<accession>F3FWK0</accession>
<evidence type="ECO:0000313" key="3">
    <source>
        <dbReference type="Proteomes" id="UP000004471"/>
    </source>
</evidence>
<comment type="caution">
    <text evidence="2">The sequence shown here is derived from an EMBL/GenBank/DDBJ whole genome shotgun (WGS) entry which is preliminary data.</text>
</comment>
<evidence type="ECO:0000313" key="2">
    <source>
        <dbReference type="EMBL" id="EGH34592.1"/>
    </source>
</evidence>
<feature type="domain" description="Pyrrolo-quinoline quinone repeat" evidence="1">
    <location>
        <begin position="2"/>
        <end position="87"/>
    </location>
</feature>
<gene>
    <name evidence="2" type="ORF">PSYJA_38818</name>
</gene>
<protein>
    <submittedName>
        <fullName evidence="2">Glucose dehydrogenase</fullName>
    </submittedName>
</protein>
<feature type="non-terminal residue" evidence="2">
    <location>
        <position position="1"/>
    </location>
</feature>
<dbReference type="SUPFAM" id="SSF50998">
    <property type="entry name" value="Quinoprotein alcohol dehydrogenase-like"/>
    <property type="match status" value="1"/>
</dbReference>
<dbReference type="Pfam" id="PF01011">
    <property type="entry name" value="PQQ"/>
    <property type="match status" value="1"/>
</dbReference>
<name>F3FWK0_PSESX</name>